<dbReference type="OrthoDB" id="9812459at2"/>
<protein>
    <recommendedName>
        <fullName evidence="3">Host attachment protein</fullName>
    </recommendedName>
</protein>
<evidence type="ECO:0008006" key="3">
    <source>
        <dbReference type="Google" id="ProtNLM"/>
    </source>
</evidence>
<dbReference type="eggNOG" id="COG5622">
    <property type="taxonomic scope" value="Bacteria"/>
</dbReference>
<dbReference type="AlphaFoldDB" id="A0A0A0EY53"/>
<comment type="caution">
    <text evidence="1">The sequence shown here is derived from an EMBL/GenBank/DDBJ whole genome shotgun (WGS) entry which is preliminary data.</text>
</comment>
<dbReference type="RefSeq" id="WP_036134559.1">
    <property type="nucleotide sequence ID" value="NZ_AVPU01000003.1"/>
</dbReference>
<sequence length="143" mass="16295">MKTWILVADEAHARLFESERLDGELSEVADFVHPEAHHADRGHRDRLPRAHQSVGSARHGIEPRTSTEEKVTREFAAELSEFLNEARVAHRYDHLVLMAAPAFLGSVRSELDPQVARMVTHALDKQITDASVDRIRDELRHLH</sequence>
<proteinExistence type="predicted"/>
<evidence type="ECO:0000313" key="2">
    <source>
        <dbReference type="Proteomes" id="UP000029998"/>
    </source>
</evidence>
<dbReference type="Proteomes" id="UP000029998">
    <property type="component" value="Unassembled WGS sequence"/>
</dbReference>
<dbReference type="STRING" id="1385517.N800_12145"/>
<reference evidence="1 2" key="1">
    <citation type="submission" date="2013-08" db="EMBL/GenBank/DDBJ databases">
        <title>Genome sequencing of Lysobacter.</title>
        <authorList>
            <person name="Zhang S."/>
            <person name="Wang G."/>
        </authorList>
    </citation>
    <scope>NUCLEOTIDE SEQUENCE [LARGE SCALE GENOMIC DNA]</scope>
    <source>
        <strain evidence="1 2">GH1-9</strain>
    </source>
</reference>
<dbReference type="InterPro" id="IPR019291">
    <property type="entry name" value="Host_attachment_protein"/>
</dbReference>
<dbReference type="EMBL" id="AVPU01000003">
    <property type="protein sequence ID" value="KGM55846.1"/>
    <property type="molecule type" value="Genomic_DNA"/>
</dbReference>
<accession>A0A0A0EY53</accession>
<gene>
    <name evidence="1" type="ORF">N800_12145</name>
</gene>
<evidence type="ECO:0000313" key="1">
    <source>
        <dbReference type="EMBL" id="KGM55846.1"/>
    </source>
</evidence>
<organism evidence="1 2">
    <name type="scientific">Lysobacter daejeonensis GH1-9</name>
    <dbReference type="NCBI Taxonomy" id="1385517"/>
    <lineage>
        <taxon>Bacteria</taxon>
        <taxon>Pseudomonadati</taxon>
        <taxon>Pseudomonadota</taxon>
        <taxon>Gammaproteobacteria</taxon>
        <taxon>Lysobacterales</taxon>
        <taxon>Lysobacteraceae</taxon>
        <taxon>Aerolutibacter</taxon>
    </lineage>
</organism>
<name>A0A0A0EY53_9GAMM</name>
<keyword evidence="2" id="KW-1185">Reference proteome</keyword>
<dbReference type="Pfam" id="PF10116">
    <property type="entry name" value="Host_attach"/>
    <property type="match status" value="1"/>
</dbReference>